<sequence>MATFTVWTFDDPAVADHSVALLESMRTRDVGRIHDAATVSWPHDREKPRTHHLASVAHSGALGGTFWGLLFGTLFFVPLLGAALGPAADALGQSLADVGIDDDFIRQIRDRVTPGTSALFALTSDAASGEIIQALDESGINAELLDVTISDEQEELLKEAFAEARHD</sequence>
<reference evidence="2 3" key="1">
    <citation type="submission" date="2018-09" db="EMBL/GenBank/DDBJ databases">
        <title>Isolation, diversity and antifungal activity of actinobacteria from wheat.</title>
        <authorList>
            <person name="Han C."/>
        </authorList>
    </citation>
    <scope>NUCLEOTIDE SEQUENCE [LARGE SCALE GENOMIC DNA]</scope>
    <source>
        <strain evidence="2 3">NEAU-YY265</strain>
    </source>
</reference>
<name>A0A418KY93_9ACTN</name>
<dbReference type="AlphaFoldDB" id="A0A418KY93"/>
<organism evidence="2 3">
    <name type="scientific">Jiangella rhizosphaerae</name>
    <dbReference type="NCBI Taxonomy" id="2293569"/>
    <lineage>
        <taxon>Bacteria</taxon>
        <taxon>Bacillati</taxon>
        <taxon>Actinomycetota</taxon>
        <taxon>Actinomycetes</taxon>
        <taxon>Jiangellales</taxon>
        <taxon>Jiangellaceae</taxon>
        <taxon>Jiangella</taxon>
    </lineage>
</organism>
<dbReference type="Pfam" id="PF06897">
    <property type="entry name" value="DUF1269"/>
    <property type="match status" value="1"/>
</dbReference>
<dbReference type="Proteomes" id="UP000284057">
    <property type="component" value="Unassembled WGS sequence"/>
</dbReference>
<keyword evidence="1" id="KW-0812">Transmembrane</keyword>
<keyword evidence="1" id="KW-1133">Transmembrane helix</keyword>
<comment type="caution">
    <text evidence="2">The sequence shown here is derived from an EMBL/GenBank/DDBJ whole genome shotgun (WGS) entry which is preliminary data.</text>
</comment>
<dbReference type="OrthoDB" id="5244321at2"/>
<dbReference type="EMBL" id="QUAL01000014">
    <property type="protein sequence ID" value="RIQ36953.1"/>
    <property type="molecule type" value="Genomic_DNA"/>
</dbReference>
<feature type="transmembrane region" description="Helical" evidence="1">
    <location>
        <begin position="66"/>
        <end position="85"/>
    </location>
</feature>
<gene>
    <name evidence="2" type="ORF">DY240_01350</name>
</gene>
<protein>
    <submittedName>
        <fullName evidence="2">DUF1269 domain-containing protein</fullName>
    </submittedName>
</protein>
<keyword evidence="3" id="KW-1185">Reference proteome</keyword>
<proteinExistence type="predicted"/>
<accession>A0A418KY93</accession>
<evidence type="ECO:0000313" key="2">
    <source>
        <dbReference type="EMBL" id="RIQ36953.1"/>
    </source>
</evidence>
<dbReference type="InterPro" id="IPR009200">
    <property type="entry name" value="DUF1269_membrane"/>
</dbReference>
<evidence type="ECO:0000256" key="1">
    <source>
        <dbReference type="SAM" id="Phobius"/>
    </source>
</evidence>
<keyword evidence="1" id="KW-0472">Membrane</keyword>
<evidence type="ECO:0000313" key="3">
    <source>
        <dbReference type="Proteomes" id="UP000284057"/>
    </source>
</evidence>